<evidence type="ECO:0000256" key="12">
    <source>
        <dbReference type="SAM" id="MobiDB-lite"/>
    </source>
</evidence>
<dbReference type="AlphaFoldDB" id="A0A8C1XKH3"/>
<evidence type="ECO:0000256" key="4">
    <source>
        <dbReference type="ARBA" id="ARBA00022846"/>
    </source>
</evidence>
<dbReference type="Proteomes" id="UP000694700">
    <property type="component" value="Unplaced"/>
</dbReference>
<evidence type="ECO:0000313" key="13">
    <source>
        <dbReference type="Ensembl" id="ENSCCRP00015082042.1"/>
    </source>
</evidence>
<organism evidence="13 14">
    <name type="scientific">Cyprinus carpio</name>
    <name type="common">Common carp</name>
    <dbReference type="NCBI Taxonomy" id="7962"/>
    <lineage>
        <taxon>Eukaryota</taxon>
        <taxon>Metazoa</taxon>
        <taxon>Chordata</taxon>
        <taxon>Craniata</taxon>
        <taxon>Vertebrata</taxon>
        <taxon>Euteleostomi</taxon>
        <taxon>Actinopterygii</taxon>
        <taxon>Neopterygii</taxon>
        <taxon>Teleostei</taxon>
        <taxon>Ostariophysi</taxon>
        <taxon>Cypriniformes</taxon>
        <taxon>Cyprinidae</taxon>
        <taxon>Cyprininae</taxon>
        <taxon>Cyprinus</taxon>
    </lineage>
</organism>
<evidence type="ECO:0000256" key="1">
    <source>
        <dbReference type="ARBA" id="ARBA00004611"/>
    </source>
</evidence>
<dbReference type="Pfam" id="PF05914">
    <property type="entry name" value="RIB43A"/>
    <property type="match status" value="1"/>
</dbReference>
<evidence type="ECO:0000256" key="2">
    <source>
        <dbReference type="ARBA" id="ARBA00006875"/>
    </source>
</evidence>
<dbReference type="Ensembl" id="ENSCCRT00015084724.1">
    <property type="protein sequence ID" value="ENSCCRP00015082042.1"/>
    <property type="gene ID" value="ENSCCRG00015033179.1"/>
</dbReference>
<evidence type="ECO:0000313" key="14">
    <source>
        <dbReference type="Proteomes" id="UP000694700"/>
    </source>
</evidence>
<name>A0A8C1XKH3_CYPCA</name>
<dbReference type="PANTHER" id="PTHR14517:SF11">
    <property type="entry name" value="RIB43A-LIKE WITH COILED-COILS PROTEIN 1"/>
    <property type="match status" value="1"/>
</dbReference>
<keyword evidence="4" id="KW-0282">Flagellum</keyword>
<evidence type="ECO:0000256" key="9">
    <source>
        <dbReference type="ARBA" id="ARBA00041087"/>
    </source>
</evidence>
<evidence type="ECO:0000256" key="7">
    <source>
        <dbReference type="ARBA" id="ARBA00023212"/>
    </source>
</evidence>
<feature type="compositionally biased region" description="Basic and acidic residues" evidence="12">
    <location>
        <begin position="257"/>
        <end position="268"/>
    </location>
</feature>
<keyword evidence="3" id="KW-0963">Cytoplasm</keyword>
<sequence>MYKVDLPVDESALRAVERRRAAEAERKNRIFNSRSRVIGVDLRALHKQREEKQERLEMDKQRDMAHDLLRLSLDEMAMQQKKGEEELRRELAQDLVQYRAIHQRAEDSRDADVNYGRQAAPDASISVSGSALGPAISKKMTWTIPLKGMNENEKKKAQMEMNERNLTAQKEEREKQGREQKNRELLTGRELVDKDLRAVQLKALEEKCKRAAHIALSQYNQAQAEERMEREQQERLRREGEELAEVRYMVTSDLLTERPEAAKRKTESSAEGPRVLTDRWKGMTPQQISEIQRKREEQCLEKERLQEMERQRDVAWDYHLTEQARQQEREKNRDKELNRERRIQLDKYNQQLAREHQAHQHYLDKQLYTNRPTVHYFTQFNTSSR</sequence>
<feature type="coiled-coil region" evidence="11">
    <location>
        <begin position="214"/>
        <end position="241"/>
    </location>
</feature>
<keyword evidence="6" id="KW-0969">Cilium</keyword>
<evidence type="ECO:0000256" key="10">
    <source>
        <dbReference type="ARBA" id="ARBA00046435"/>
    </source>
</evidence>
<evidence type="ECO:0000256" key="11">
    <source>
        <dbReference type="SAM" id="Coils"/>
    </source>
</evidence>
<reference evidence="13" key="1">
    <citation type="submission" date="2025-08" db="UniProtKB">
        <authorList>
            <consortium name="Ensembl"/>
        </authorList>
    </citation>
    <scope>IDENTIFICATION</scope>
</reference>
<dbReference type="PANTHER" id="PTHR14517">
    <property type="entry name" value="RIB43A-RELATED"/>
    <property type="match status" value="1"/>
</dbReference>
<proteinExistence type="inferred from homology"/>
<evidence type="ECO:0000256" key="8">
    <source>
        <dbReference type="ARBA" id="ARBA00023273"/>
    </source>
</evidence>
<accession>A0A8C1XKH3</accession>
<keyword evidence="7" id="KW-0206">Cytoskeleton</keyword>
<keyword evidence="5 11" id="KW-0175">Coiled coil</keyword>
<comment type="similarity">
    <text evidence="2">Belongs to the RIB43A family.</text>
</comment>
<comment type="subcellular location">
    <subcellularLocation>
        <location evidence="1">Cytoplasm</location>
        <location evidence="1">Cytoskeleton</location>
        <location evidence="1">Flagellum axoneme</location>
    </subcellularLocation>
</comment>
<feature type="compositionally biased region" description="Basic and acidic residues" evidence="12">
    <location>
        <begin position="150"/>
        <end position="184"/>
    </location>
</feature>
<evidence type="ECO:0000256" key="6">
    <source>
        <dbReference type="ARBA" id="ARBA00023069"/>
    </source>
</evidence>
<feature type="region of interest" description="Disordered" evidence="12">
    <location>
        <begin position="257"/>
        <end position="287"/>
    </location>
</feature>
<comment type="subunit">
    <text evidence="10">Microtubule inner protein component of sperm flagellar doublet microtubules.</text>
</comment>
<feature type="coiled-coil region" evidence="11">
    <location>
        <begin position="288"/>
        <end position="340"/>
    </location>
</feature>
<dbReference type="InterPro" id="IPR008805">
    <property type="entry name" value="RIB43A"/>
</dbReference>
<evidence type="ECO:0000256" key="3">
    <source>
        <dbReference type="ARBA" id="ARBA00022490"/>
    </source>
</evidence>
<keyword evidence="8" id="KW-0966">Cell projection</keyword>
<protein>
    <recommendedName>
        <fullName evidence="9">RIB43A-like with coiled-coils protein 1</fullName>
    </recommendedName>
</protein>
<evidence type="ECO:0000256" key="5">
    <source>
        <dbReference type="ARBA" id="ARBA00023054"/>
    </source>
</evidence>
<feature type="region of interest" description="Disordered" evidence="12">
    <location>
        <begin position="147"/>
        <end position="184"/>
    </location>
</feature>